<dbReference type="PANTHER" id="PTHR45644:SF56">
    <property type="entry name" value="AAA ATPASE, PUTATIVE (AFU_ORTHOLOGUE AFUA_2G12920)-RELATED"/>
    <property type="match status" value="1"/>
</dbReference>
<dbReference type="Pfam" id="PF00004">
    <property type="entry name" value="AAA"/>
    <property type="match status" value="1"/>
</dbReference>
<organism evidence="9 10">
    <name type="scientific">Rhizoctonia solani</name>
    <dbReference type="NCBI Taxonomy" id="456999"/>
    <lineage>
        <taxon>Eukaryota</taxon>
        <taxon>Fungi</taxon>
        <taxon>Dikarya</taxon>
        <taxon>Basidiomycota</taxon>
        <taxon>Agaricomycotina</taxon>
        <taxon>Agaricomycetes</taxon>
        <taxon>Cantharellales</taxon>
        <taxon>Ceratobasidiaceae</taxon>
        <taxon>Rhizoctonia</taxon>
    </lineage>
</organism>
<dbReference type="InterPro" id="IPR003959">
    <property type="entry name" value="ATPase_AAA_core"/>
</dbReference>
<dbReference type="EMBL" id="CAJMWX010001086">
    <property type="protein sequence ID" value="CAE6466694.1"/>
    <property type="molecule type" value="Genomic_DNA"/>
</dbReference>
<evidence type="ECO:0000259" key="8">
    <source>
        <dbReference type="SMART" id="SM00382"/>
    </source>
</evidence>
<feature type="compositionally biased region" description="Low complexity" evidence="7">
    <location>
        <begin position="388"/>
        <end position="398"/>
    </location>
</feature>
<feature type="compositionally biased region" description="Polar residues" evidence="7">
    <location>
        <begin position="406"/>
        <end position="437"/>
    </location>
</feature>
<evidence type="ECO:0000313" key="10">
    <source>
        <dbReference type="Proteomes" id="UP000663888"/>
    </source>
</evidence>
<dbReference type="Gene3D" id="1.10.8.60">
    <property type="match status" value="1"/>
</dbReference>
<feature type="compositionally biased region" description="Gly residues" evidence="7">
    <location>
        <begin position="506"/>
        <end position="515"/>
    </location>
</feature>
<dbReference type="Proteomes" id="UP000663888">
    <property type="component" value="Unassembled WGS sequence"/>
</dbReference>
<reference evidence="9" key="1">
    <citation type="submission" date="2021-01" db="EMBL/GenBank/DDBJ databases">
        <authorList>
            <person name="Kaushik A."/>
        </authorList>
    </citation>
    <scope>NUCLEOTIDE SEQUENCE</scope>
    <source>
        <strain evidence="9">AG4-R118</strain>
    </source>
</reference>
<feature type="region of interest" description="Disordered" evidence="7">
    <location>
        <begin position="76"/>
        <end position="118"/>
    </location>
</feature>
<dbReference type="Pfam" id="PF17862">
    <property type="entry name" value="AAA_lid_3"/>
    <property type="match status" value="1"/>
</dbReference>
<keyword evidence="4 6" id="KW-0067">ATP-binding</keyword>
<sequence>MLTWAAMMIWRQNKSHNTKNGTKILSAMTKEPAQSDLEFQNRKIGKRHFIRALKQVRSSTSEKQAPLVELRRWNKQFGSGNQPNRAGGFADGKIPPISDEDDRSGGTDSSSTSDTPDPIIEWAKTQELNSYQEDLLGCIIRPAEIRTGFDSVHLPDATIDTMRTMVSLRLICPEAFNTGILKQYNMSGALLFGPPGTGKTHMVKAIAKESGARMISVKPSDIANRWVGETEKSIDALFKLARLLKPCIIFIDEVDALFGARVATKEGYSRWRTDMLTQFTQEMDGMQSSDVIVIGATNRPFDLDDAIIRRFPSRILVDLPDYDAREAILDILLKNEQLDPDVALADLASLTPNFSGSDLKHLCIAAAFESVKERAHVSWIKKKERSNSISSPFGISSPAELDPDTGSPSSVDPTEVLTKSSTLNNDVSQSQLEPQTRTLERKHFTRALKQVRASTSETQSSLVELRRWNDQFGSGNQPNRTGGSEASGLNLPGLNQGSNYHWMNGSGKGTSGPGTPGVHSSGLNPPGTNGAGTSMSSMNLPGVNSSAGGVPGVNSHGLTFAPPVEGSYLRSLGVKF</sequence>
<comment type="caution">
    <text evidence="9">The sequence shown here is derived from an EMBL/GenBank/DDBJ whole genome shotgun (WGS) entry which is preliminary data.</text>
</comment>
<keyword evidence="2 6" id="KW-0547">Nucleotide-binding</keyword>
<dbReference type="PANTHER" id="PTHR45644">
    <property type="entry name" value="AAA ATPASE, PUTATIVE (AFU_ORTHOLOGUE AFUA_2G12920)-RELATED-RELATED"/>
    <property type="match status" value="1"/>
</dbReference>
<evidence type="ECO:0000313" key="9">
    <source>
        <dbReference type="EMBL" id="CAE6466694.1"/>
    </source>
</evidence>
<keyword evidence="3" id="KW-1000">Mitochondrion outer membrane</keyword>
<feature type="compositionally biased region" description="Low complexity" evidence="7">
    <location>
        <begin position="106"/>
        <end position="118"/>
    </location>
</feature>
<feature type="compositionally biased region" description="Polar residues" evidence="7">
    <location>
        <begin position="521"/>
        <end position="547"/>
    </location>
</feature>
<dbReference type="PROSITE" id="PS00674">
    <property type="entry name" value="AAA"/>
    <property type="match status" value="1"/>
</dbReference>
<feature type="domain" description="AAA+ ATPase" evidence="8">
    <location>
        <begin position="185"/>
        <end position="321"/>
    </location>
</feature>
<dbReference type="GO" id="GO:0016887">
    <property type="term" value="F:ATP hydrolysis activity"/>
    <property type="evidence" value="ECO:0007669"/>
    <property type="project" value="InterPro"/>
</dbReference>
<evidence type="ECO:0000256" key="4">
    <source>
        <dbReference type="ARBA" id="ARBA00022840"/>
    </source>
</evidence>
<evidence type="ECO:0000256" key="3">
    <source>
        <dbReference type="ARBA" id="ARBA00022787"/>
    </source>
</evidence>
<evidence type="ECO:0000256" key="7">
    <source>
        <dbReference type="SAM" id="MobiDB-lite"/>
    </source>
</evidence>
<evidence type="ECO:0000256" key="6">
    <source>
        <dbReference type="RuleBase" id="RU003651"/>
    </source>
</evidence>
<proteinExistence type="inferred from homology"/>
<dbReference type="SMART" id="SM00382">
    <property type="entry name" value="AAA"/>
    <property type="match status" value="1"/>
</dbReference>
<dbReference type="InterPro" id="IPR051701">
    <property type="entry name" value="Mito_OM_Translocase_MSP1"/>
</dbReference>
<dbReference type="AlphaFoldDB" id="A0A8H3GUB8"/>
<protein>
    <recommendedName>
        <fullName evidence="8">AAA+ ATPase domain-containing protein</fullName>
    </recommendedName>
</protein>
<keyword evidence="5" id="KW-0496">Mitochondrion</keyword>
<evidence type="ECO:0000256" key="5">
    <source>
        <dbReference type="ARBA" id="ARBA00023128"/>
    </source>
</evidence>
<dbReference type="InterPro" id="IPR003593">
    <property type="entry name" value="AAA+_ATPase"/>
</dbReference>
<feature type="region of interest" description="Disordered" evidence="7">
    <location>
        <begin position="503"/>
        <end position="548"/>
    </location>
</feature>
<dbReference type="Gene3D" id="3.40.50.300">
    <property type="entry name" value="P-loop containing nucleotide triphosphate hydrolases"/>
    <property type="match status" value="1"/>
</dbReference>
<evidence type="ECO:0000256" key="1">
    <source>
        <dbReference type="ARBA" id="ARBA00004572"/>
    </source>
</evidence>
<name>A0A8H3GUB8_9AGAM</name>
<evidence type="ECO:0000256" key="2">
    <source>
        <dbReference type="ARBA" id="ARBA00022741"/>
    </source>
</evidence>
<dbReference type="InterPro" id="IPR003960">
    <property type="entry name" value="ATPase_AAA_CS"/>
</dbReference>
<comment type="similarity">
    <text evidence="6">Belongs to the AAA ATPase family.</text>
</comment>
<keyword evidence="3" id="KW-0472">Membrane</keyword>
<feature type="region of interest" description="Disordered" evidence="7">
    <location>
        <begin position="388"/>
        <end position="437"/>
    </location>
</feature>
<dbReference type="InterPro" id="IPR027417">
    <property type="entry name" value="P-loop_NTPase"/>
</dbReference>
<gene>
    <name evidence="9" type="ORF">RDB_LOCUS99962</name>
</gene>
<comment type="subcellular location">
    <subcellularLocation>
        <location evidence="1">Mitochondrion outer membrane</location>
        <topology evidence="1">Single-pass membrane protein</topology>
    </subcellularLocation>
</comment>
<dbReference type="GO" id="GO:0005741">
    <property type="term" value="C:mitochondrial outer membrane"/>
    <property type="evidence" value="ECO:0007669"/>
    <property type="project" value="UniProtKB-SubCell"/>
</dbReference>
<dbReference type="SUPFAM" id="SSF52540">
    <property type="entry name" value="P-loop containing nucleoside triphosphate hydrolases"/>
    <property type="match status" value="1"/>
</dbReference>
<feature type="region of interest" description="Disordered" evidence="7">
    <location>
        <begin position="468"/>
        <end position="490"/>
    </location>
</feature>
<feature type="compositionally biased region" description="Polar residues" evidence="7">
    <location>
        <begin position="471"/>
        <end position="484"/>
    </location>
</feature>
<dbReference type="InterPro" id="IPR041569">
    <property type="entry name" value="AAA_lid_3"/>
</dbReference>
<accession>A0A8H3GUB8</accession>
<dbReference type="GO" id="GO:0005524">
    <property type="term" value="F:ATP binding"/>
    <property type="evidence" value="ECO:0007669"/>
    <property type="project" value="UniProtKB-KW"/>
</dbReference>